<evidence type="ECO:0000313" key="4">
    <source>
        <dbReference type="Proteomes" id="UP000199321"/>
    </source>
</evidence>
<dbReference type="STRING" id="227084.SAMN05421855_101157"/>
<keyword evidence="2" id="KW-1133">Transmembrane helix</keyword>
<keyword evidence="4" id="KW-1185">Reference proteome</keyword>
<proteinExistence type="predicted"/>
<dbReference type="OrthoDB" id="1200560at2"/>
<evidence type="ECO:0000256" key="1">
    <source>
        <dbReference type="SAM" id="MobiDB-lite"/>
    </source>
</evidence>
<organism evidence="3 4">
    <name type="scientific">Ulvibacter litoralis</name>
    <dbReference type="NCBI Taxonomy" id="227084"/>
    <lineage>
        <taxon>Bacteria</taxon>
        <taxon>Pseudomonadati</taxon>
        <taxon>Bacteroidota</taxon>
        <taxon>Flavobacteriia</taxon>
        <taxon>Flavobacteriales</taxon>
        <taxon>Flavobacteriaceae</taxon>
        <taxon>Ulvibacter</taxon>
    </lineage>
</organism>
<evidence type="ECO:0000313" key="3">
    <source>
        <dbReference type="EMBL" id="SDE33738.1"/>
    </source>
</evidence>
<keyword evidence="2" id="KW-0812">Transmembrane</keyword>
<keyword evidence="2" id="KW-0472">Membrane</keyword>
<dbReference type="Proteomes" id="UP000199321">
    <property type="component" value="Unassembled WGS sequence"/>
</dbReference>
<feature type="transmembrane region" description="Helical" evidence="2">
    <location>
        <begin position="57"/>
        <end position="79"/>
    </location>
</feature>
<feature type="transmembrane region" description="Helical" evidence="2">
    <location>
        <begin position="6"/>
        <end position="21"/>
    </location>
</feature>
<feature type="transmembrane region" description="Helical" evidence="2">
    <location>
        <begin position="85"/>
        <end position="108"/>
    </location>
</feature>
<sequence length="174" mass="20425">MTLEIIIFILAILFGIVFYWREAKNNALYRFCNKVTHSKELQMKLENRKGFIHQQPFLLRLVWVTLFFLVIAIVLTIIIPFTVNYLQYFIAAIVGTLIGTYIASLFLFAKEKTNKENLEKTFQKGKDIIDDFSEDVREKFEDEVQPETTEIPKKEPEAPQKSARERLKDKGMIK</sequence>
<name>A0A1G7C346_9FLAO</name>
<dbReference type="EMBL" id="FNBA01000001">
    <property type="protein sequence ID" value="SDE33738.1"/>
    <property type="molecule type" value="Genomic_DNA"/>
</dbReference>
<protein>
    <submittedName>
        <fullName evidence="3">Uncharacterized protein</fullName>
    </submittedName>
</protein>
<feature type="compositionally biased region" description="Basic and acidic residues" evidence="1">
    <location>
        <begin position="150"/>
        <end position="174"/>
    </location>
</feature>
<accession>A0A1G7C346</accession>
<dbReference type="AlphaFoldDB" id="A0A1G7C346"/>
<reference evidence="3 4" key="1">
    <citation type="submission" date="2016-10" db="EMBL/GenBank/DDBJ databases">
        <authorList>
            <person name="de Groot N.N."/>
        </authorList>
    </citation>
    <scope>NUCLEOTIDE SEQUENCE [LARGE SCALE GENOMIC DNA]</scope>
    <source>
        <strain evidence="3 4">DSM 16195</strain>
    </source>
</reference>
<evidence type="ECO:0000256" key="2">
    <source>
        <dbReference type="SAM" id="Phobius"/>
    </source>
</evidence>
<dbReference type="RefSeq" id="WP_093139432.1">
    <property type="nucleotide sequence ID" value="NZ_BMWO01000001.1"/>
</dbReference>
<gene>
    <name evidence="3" type="ORF">SAMN05421855_101157</name>
</gene>
<feature type="region of interest" description="Disordered" evidence="1">
    <location>
        <begin position="142"/>
        <end position="174"/>
    </location>
</feature>